<keyword evidence="1" id="KW-0732">Signal</keyword>
<name>A0A2A6EHP1_PREIN</name>
<comment type="caution">
    <text evidence="2">The sequence shown here is derived from an EMBL/GenBank/DDBJ whole genome shotgun (WGS) entry which is preliminary data.</text>
</comment>
<evidence type="ECO:0000256" key="1">
    <source>
        <dbReference type="SAM" id="SignalP"/>
    </source>
</evidence>
<evidence type="ECO:0008006" key="4">
    <source>
        <dbReference type="Google" id="ProtNLM"/>
    </source>
</evidence>
<proteinExistence type="predicted"/>
<organism evidence="2 3">
    <name type="scientific">Prevotella intermedia</name>
    <dbReference type="NCBI Taxonomy" id="28131"/>
    <lineage>
        <taxon>Bacteria</taxon>
        <taxon>Pseudomonadati</taxon>
        <taxon>Bacteroidota</taxon>
        <taxon>Bacteroidia</taxon>
        <taxon>Bacteroidales</taxon>
        <taxon>Prevotellaceae</taxon>
        <taxon>Prevotella</taxon>
    </lineage>
</organism>
<sequence>MEMTMKTAKLFFKTTCLFTAAILTGCTADVAQEEEKNKEPNPAATNITFTSENPSTRTSITHSIGNGATPFWSVGDRIWVKDTNGKWQQSSEGTFSSDMSNGVFTFSSGTFKDNCEVHYTGVNGTADKVTIANEQTQSNPNDFSHAGVSGDCGIGTAKGNGKNFKFKLSHKSSYLCFLPTTSNELLEKNGKLFKIEVISRDNIAGTYNFSNGVLSYTPTRINNSDKIITLFIKGDGFSIEGSTNIEKNGSYIVIAPGNHELTVRYWLRYKENSYSEEIKGTVTKTFKLNCEAGKIYDIKAKLDPTDYSDKKYYMWDCDNGQHYWKGNEQYQPKTKNGADYSHYPMSVTDSRWYNKGAFPTPANRSCKDCPNVNETWWYIQYGDPHWDSEELWVMYDHLYTGGMWFKKKAYIISPTFSSVSAPNGNNYATQAISASYDNINVPFGRPDDIKKCFYLPALGNYDHGHFYSIGEVGNYWTSTPTPQNGSSGVATRGAYNLYFHLSNDGKQCTASLYGGENREKGFTWWKAE</sequence>
<gene>
    <name evidence="2" type="ORF">CLI71_02065</name>
</gene>
<reference evidence="2 3" key="1">
    <citation type="submission" date="2017-09" db="EMBL/GenBank/DDBJ databases">
        <title>Phase variable restriction modification systems are present in the genome sequences of periodontal pathogens Prevotella intermedia, Tannerella forsythia and Porphyromonas gingivalis.</title>
        <authorList>
            <person name="Haigh R.D."/>
            <person name="Crawford L."/>
            <person name="Ralph J."/>
            <person name="Wanford J."/>
            <person name="Vartoukian S.R."/>
            <person name="Hijazib K."/>
            <person name="Wade W."/>
            <person name="Oggioni M.R."/>
        </authorList>
    </citation>
    <scope>NUCLEOTIDE SEQUENCE [LARGE SCALE GENOMIC DNA]</scope>
    <source>
        <strain evidence="2 3">WW2834</strain>
    </source>
</reference>
<protein>
    <recommendedName>
        <fullName evidence="4">Fimbrillin family protein</fullName>
    </recommendedName>
</protein>
<dbReference type="Proteomes" id="UP000219058">
    <property type="component" value="Unassembled WGS sequence"/>
</dbReference>
<evidence type="ECO:0000313" key="3">
    <source>
        <dbReference type="Proteomes" id="UP000219058"/>
    </source>
</evidence>
<accession>A0A2A6EHP1</accession>
<evidence type="ECO:0000313" key="2">
    <source>
        <dbReference type="EMBL" id="PDP61016.1"/>
    </source>
</evidence>
<dbReference type="EMBL" id="NSLY01000004">
    <property type="protein sequence ID" value="PDP61016.1"/>
    <property type="molecule type" value="Genomic_DNA"/>
</dbReference>
<feature type="chain" id="PRO_5012585618" description="Fimbrillin family protein" evidence="1">
    <location>
        <begin position="32"/>
        <end position="528"/>
    </location>
</feature>
<dbReference type="PROSITE" id="PS51257">
    <property type="entry name" value="PROKAR_LIPOPROTEIN"/>
    <property type="match status" value="1"/>
</dbReference>
<dbReference type="AlphaFoldDB" id="A0A2A6EHP1"/>
<feature type="signal peptide" evidence="1">
    <location>
        <begin position="1"/>
        <end position="31"/>
    </location>
</feature>
<dbReference type="RefSeq" id="WP_097549517.1">
    <property type="nucleotide sequence ID" value="NZ_NSLY01000004.1"/>
</dbReference>